<proteinExistence type="predicted"/>
<evidence type="ECO:0000256" key="1">
    <source>
        <dbReference type="SAM" id="Coils"/>
    </source>
</evidence>
<dbReference type="RefSeq" id="WP_184974484.1">
    <property type="nucleotide sequence ID" value="NZ_BAAAWF010000065.1"/>
</dbReference>
<evidence type="ECO:0008006" key="5">
    <source>
        <dbReference type="Google" id="ProtNLM"/>
    </source>
</evidence>
<dbReference type="Proteomes" id="UP000585836">
    <property type="component" value="Unassembled WGS sequence"/>
</dbReference>
<reference evidence="3 4" key="1">
    <citation type="submission" date="2020-08" db="EMBL/GenBank/DDBJ databases">
        <title>Genomic Encyclopedia of Type Strains, Phase III (KMG-III): the genomes of soil and plant-associated and newly described type strains.</title>
        <authorList>
            <person name="Whitman W."/>
        </authorList>
    </citation>
    <scope>NUCLEOTIDE SEQUENCE [LARGE SCALE GENOMIC DNA]</scope>
    <source>
        <strain evidence="3 4">CECT 3313</strain>
    </source>
</reference>
<comment type="caution">
    <text evidence="3">The sequence shown here is derived from an EMBL/GenBank/DDBJ whole genome shotgun (WGS) entry which is preliminary data.</text>
</comment>
<feature type="compositionally biased region" description="Polar residues" evidence="2">
    <location>
        <begin position="147"/>
        <end position="156"/>
    </location>
</feature>
<evidence type="ECO:0000256" key="2">
    <source>
        <dbReference type="SAM" id="MobiDB-lite"/>
    </source>
</evidence>
<organism evidence="3 4">
    <name type="scientific">Streptomyces echinatus</name>
    <dbReference type="NCBI Taxonomy" id="67293"/>
    <lineage>
        <taxon>Bacteria</taxon>
        <taxon>Bacillati</taxon>
        <taxon>Actinomycetota</taxon>
        <taxon>Actinomycetes</taxon>
        <taxon>Kitasatosporales</taxon>
        <taxon>Streptomycetaceae</taxon>
        <taxon>Streptomyces</taxon>
    </lineage>
</organism>
<feature type="region of interest" description="Disordered" evidence="2">
    <location>
        <begin position="110"/>
        <end position="166"/>
    </location>
</feature>
<name>A0A7W9UV25_9ACTN</name>
<gene>
    <name evidence="3" type="ORF">FHS34_007820</name>
</gene>
<feature type="coiled-coil region" evidence="1">
    <location>
        <begin position="47"/>
        <end position="92"/>
    </location>
</feature>
<keyword evidence="1" id="KW-0175">Coiled coil</keyword>
<protein>
    <recommendedName>
        <fullName evidence="5">Scaffolding protein</fullName>
    </recommendedName>
</protein>
<dbReference type="EMBL" id="JACHJK010000024">
    <property type="protein sequence ID" value="MBB5932310.1"/>
    <property type="molecule type" value="Genomic_DNA"/>
</dbReference>
<sequence>MADENSTTPEAQETPETGVTEAAGAQAAQQPKDSGETKVPPEVERALRKANKEAETLRLKLKEFEDRDKTEAQKLADRANEAESAAARATAKLLRYEVAADKKLPAGWAQRLQGSTKEELEADAEKLLADLGAQQQRNAPSYDGGVRQSTRPTSMNDLIRQTAGRG</sequence>
<dbReference type="AlphaFoldDB" id="A0A7W9UV25"/>
<accession>A0A7W9UV25</accession>
<feature type="compositionally biased region" description="Polar residues" evidence="2">
    <location>
        <begin position="1"/>
        <end position="17"/>
    </location>
</feature>
<keyword evidence="4" id="KW-1185">Reference proteome</keyword>
<evidence type="ECO:0000313" key="3">
    <source>
        <dbReference type="EMBL" id="MBB5932310.1"/>
    </source>
</evidence>
<feature type="region of interest" description="Disordered" evidence="2">
    <location>
        <begin position="1"/>
        <end position="41"/>
    </location>
</feature>
<evidence type="ECO:0000313" key="4">
    <source>
        <dbReference type="Proteomes" id="UP000585836"/>
    </source>
</evidence>
<feature type="compositionally biased region" description="Basic and acidic residues" evidence="2">
    <location>
        <begin position="116"/>
        <end position="128"/>
    </location>
</feature>